<evidence type="ECO:0008006" key="3">
    <source>
        <dbReference type="Google" id="ProtNLM"/>
    </source>
</evidence>
<name>A0ABT3B4V7_9CYAN</name>
<protein>
    <recommendedName>
        <fullName evidence="3">Transposase</fullName>
    </recommendedName>
</protein>
<organism evidence="1 2">
    <name type="scientific">Plectonema radiosum NIES-515</name>
    <dbReference type="NCBI Taxonomy" id="2986073"/>
    <lineage>
        <taxon>Bacteria</taxon>
        <taxon>Bacillati</taxon>
        <taxon>Cyanobacteriota</taxon>
        <taxon>Cyanophyceae</taxon>
        <taxon>Oscillatoriophycideae</taxon>
        <taxon>Oscillatoriales</taxon>
        <taxon>Microcoleaceae</taxon>
        <taxon>Plectonema</taxon>
    </lineage>
</organism>
<comment type="caution">
    <text evidence="1">The sequence shown here is derived from an EMBL/GenBank/DDBJ whole genome shotgun (WGS) entry which is preliminary data.</text>
</comment>
<evidence type="ECO:0000313" key="2">
    <source>
        <dbReference type="Proteomes" id="UP001526143"/>
    </source>
</evidence>
<reference evidence="1 2" key="1">
    <citation type="submission" date="2022-10" db="EMBL/GenBank/DDBJ databases">
        <title>Identification of biosynthetic pathway for the production of the potent trypsin inhibitor radiosumin.</title>
        <authorList>
            <person name="Fewer D.P."/>
            <person name="Delbaje E."/>
            <person name="Ouyang X."/>
            <person name="Agostino P.D."/>
            <person name="Wahlsten M."/>
            <person name="Jokela J."/>
            <person name="Permi P."/>
            <person name="Haapaniemi E."/>
            <person name="Koistinen H."/>
        </authorList>
    </citation>
    <scope>NUCLEOTIDE SEQUENCE [LARGE SCALE GENOMIC DNA]</scope>
    <source>
        <strain evidence="1 2">NIES-515</strain>
    </source>
</reference>
<evidence type="ECO:0000313" key="1">
    <source>
        <dbReference type="EMBL" id="MCV3216411.1"/>
    </source>
</evidence>
<dbReference type="RefSeq" id="WP_263748062.1">
    <property type="nucleotide sequence ID" value="NZ_JAOWRF010000334.1"/>
</dbReference>
<accession>A0ABT3B4V7</accession>
<sequence>MHLISLTGYAIATDALSCRDDESGSKKNHTFIEIIRKIAVYFLT</sequence>
<dbReference type="Proteomes" id="UP001526143">
    <property type="component" value="Unassembled WGS sequence"/>
</dbReference>
<proteinExistence type="predicted"/>
<keyword evidence="2" id="KW-1185">Reference proteome</keyword>
<dbReference type="EMBL" id="JAOWRF010000334">
    <property type="protein sequence ID" value="MCV3216411.1"/>
    <property type="molecule type" value="Genomic_DNA"/>
</dbReference>
<gene>
    <name evidence="1" type="ORF">OGM63_23340</name>
</gene>